<gene>
    <name evidence="2" type="ORF">LSALG_LOCUS712</name>
</gene>
<evidence type="ECO:0000256" key="1">
    <source>
        <dbReference type="SAM" id="MobiDB-lite"/>
    </source>
</evidence>
<evidence type="ECO:0000313" key="3">
    <source>
        <dbReference type="Proteomes" id="UP001177003"/>
    </source>
</evidence>
<dbReference type="Pfam" id="PF14223">
    <property type="entry name" value="Retrotran_gag_2"/>
    <property type="match status" value="1"/>
</dbReference>
<dbReference type="EMBL" id="OX465086">
    <property type="protein sequence ID" value="CAI9259844.1"/>
    <property type="molecule type" value="Genomic_DNA"/>
</dbReference>
<evidence type="ECO:0000313" key="2">
    <source>
        <dbReference type="EMBL" id="CAI9259844.1"/>
    </source>
</evidence>
<dbReference type="PANTHER" id="PTHR47481:SF40">
    <property type="entry name" value="RETROTRANSPOSON GAG DOMAIN-CONTAINING PROTEIN"/>
    <property type="match status" value="1"/>
</dbReference>
<name>A0AA35XYJ0_LACSI</name>
<feature type="compositionally biased region" description="Basic residues" evidence="1">
    <location>
        <begin position="247"/>
        <end position="267"/>
    </location>
</feature>
<feature type="region of interest" description="Disordered" evidence="1">
    <location>
        <begin position="224"/>
        <end position="267"/>
    </location>
</feature>
<keyword evidence="3" id="KW-1185">Reference proteome</keyword>
<dbReference type="PANTHER" id="PTHR47481">
    <property type="match status" value="1"/>
</dbReference>
<protein>
    <submittedName>
        <fullName evidence="2">Uncharacterized protein</fullName>
    </submittedName>
</protein>
<dbReference type="Proteomes" id="UP001177003">
    <property type="component" value="Chromosome 0"/>
</dbReference>
<sequence>MDSILDPLVQEKVERTRSQANKSLAAKELVYYLYVWNASETLTGIFTNQHGIKPRIFLWSHATIDNHLVSILFLLHPGQIKLTLFLNFLLQLMPPSLFTITQLQLLPLDKFTSAENKPLTIVPCSCQLSRIGASYLATIPLPKEQFRNTRKGASSIADYCHNLKNLVDALADVDSTIKETELVIQILRGPPSSYQSIIDVVTNTNPFPTFLQSKNMLLVHEGREDNPDDVVDPIPSPTLYSSVNNSRKSKTKWNRNRNNHRATSRGR</sequence>
<dbReference type="AlphaFoldDB" id="A0AA35XYJ0"/>
<organism evidence="2 3">
    <name type="scientific">Lactuca saligna</name>
    <name type="common">Willowleaf lettuce</name>
    <dbReference type="NCBI Taxonomy" id="75948"/>
    <lineage>
        <taxon>Eukaryota</taxon>
        <taxon>Viridiplantae</taxon>
        <taxon>Streptophyta</taxon>
        <taxon>Embryophyta</taxon>
        <taxon>Tracheophyta</taxon>
        <taxon>Spermatophyta</taxon>
        <taxon>Magnoliopsida</taxon>
        <taxon>eudicotyledons</taxon>
        <taxon>Gunneridae</taxon>
        <taxon>Pentapetalae</taxon>
        <taxon>asterids</taxon>
        <taxon>campanulids</taxon>
        <taxon>Asterales</taxon>
        <taxon>Asteraceae</taxon>
        <taxon>Cichorioideae</taxon>
        <taxon>Cichorieae</taxon>
        <taxon>Lactucinae</taxon>
        <taxon>Lactuca</taxon>
    </lineage>
</organism>
<reference evidence="2" key="1">
    <citation type="submission" date="2023-04" db="EMBL/GenBank/DDBJ databases">
        <authorList>
            <person name="Vijverberg K."/>
            <person name="Xiong W."/>
            <person name="Schranz E."/>
        </authorList>
    </citation>
    <scope>NUCLEOTIDE SEQUENCE</scope>
</reference>
<accession>A0AA35XYJ0</accession>
<proteinExistence type="predicted"/>